<dbReference type="Proteomes" id="UP001344906">
    <property type="component" value="Unassembled WGS sequence"/>
</dbReference>
<accession>A0ABQ6FZR3</accession>
<evidence type="ECO:0008006" key="10">
    <source>
        <dbReference type="Google" id="ProtNLM"/>
    </source>
</evidence>
<dbReference type="SUPFAM" id="SSF103473">
    <property type="entry name" value="MFS general substrate transporter"/>
    <property type="match status" value="1"/>
</dbReference>
<feature type="transmembrane region" description="Helical" evidence="7">
    <location>
        <begin position="70"/>
        <end position="93"/>
    </location>
</feature>
<keyword evidence="5 7" id="KW-0472">Membrane</keyword>
<evidence type="ECO:0000313" key="8">
    <source>
        <dbReference type="EMBL" id="GLV59758.1"/>
    </source>
</evidence>
<comment type="subcellular location">
    <subcellularLocation>
        <location evidence="1">Membrane</location>
        <topology evidence="1">Multi-pass membrane protein</topology>
    </subcellularLocation>
</comment>
<evidence type="ECO:0000256" key="5">
    <source>
        <dbReference type="ARBA" id="ARBA00023136"/>
    </source>
</evidence>
<evidence type="ECO:0000256" key="3">
    <source>
        <dbReference type="ARBA" id="ARBA00022692"/>
    </source>
</evidence>
<keyword evidence="9" id="KW-1185">Reference proteome</keyword>
<name>A0ABQ6FZR3_9CHLR</name>
<keyword evidence="3 7" id="KW-0812">Transmembrane</keyword>
<evidence type="ECO:0000256" key="2">
    <source>
        <dbReference type="ARBA" id="ARBA00009773"/>
    </source>
</evidence>
<comment type="caution">
    <text evidence="8">The sequence shown here is derived from an EMBL/GenBank/DDBJ whole genome shotgun (WGS) entry which is preliminary data.</text>
</comment>
<dbReference type="InterPro" id="IPR002549">
    <property type="entry name" value="AI-2E-like"/>
</dbReference>
<proteinExistence type="inferred from homology"/>
<gene>
    <name evidence="8" type="ORF">KDH_65830</name>
</gene>
<sequence length="132" mass="14159">MIGFYITAISVVLIALTQGWVTALLALALVGALQLLEGEVLSPRIIGRAIGINPIIMIAALVAGNQLFGVIGALFAGSAAGFIQTILVAYWSYWKRHHDALSVQTEKEQDSSEQEKKTQENRPVAINSDGEP</sequence>
<comment type="similarity">
    <text evidence="2">Belongs to the autoinducer-2 exporter (AI-2E) (TC 2.A.86) family.</text>
</comment>
<protein>
    <recommendedName>
        <fullName evidence="10">Polysaccharide biosynthesis protein C-terminal domain-containing protein</fullName>
    </recommendedName>
</protein>
<dbReference type="Pfam" id="PF01594">
    <property type="entry name" value="AI-2E_transport"/>
    <property type="match status" value="1"/>
</dbReference>
<feature type="region of interest" description="Disordered" evidence="6">
    <location>
        <begin position="104"/>
        <end position="132"/>
    </location>
</feature>
<keyword evidence="4 7" id="KW-1133">Transmembrane helix</keyword>
<evidence type="ECO:0000256" key="1">
    <source>
        <dbReference type="ARBA" id="ARBA00004141"/>
    </source>
</evidence>
<reference evidence="8 9" key="1">
    <citation type="submission" date="2023-02" db="EMBL/GenBank/DDBJ databases">
        <title>Dictyobacter halimunensis sp. nov., a new member of the class Ktedonobacteria from forest soil in a geothermal area.</title>
        <authorList>
            <person name="Rachmania M.K."/>
            <person name="Ningsih F."/>
            <person name="Sakai Y."/>
            <person name="Yabe S."/>
            <person name="Yokota A."/>
            <person name="Sjamsuridzal W."/>
        </authorList>
    </citation>
    <scope>NUCLEOTIDE SEQUENCE [LARGE SCALE GENOMIC DNA]</scope>
    <source>
        <strain evidence="8 9">S3.2.2.5</strain>
    </source>
</reference>
<feature type="compositionally biased region" description="Basic and acidic residues" evidence="6">
    <location>
        <begin position="105"/>
        <end position="120"/>
    </location>
</feature>
<feature type="transmembrane region" description="Helical" evidence="7">
    <location>
        <begin position="6"/>
        <end position="33"/>
    </location>
</feature>
<evidence type="ECO:0000256" key="4">
    <source>
        <dbReference type="ARBA" id="ARBA00022989"/>
    </source>
</evidence>
<dbReference type="EMBL" id="BSRI01000002">
    <property type="protein sequence ID" value="GLV59758.1"/>
    <property type="molecule type" value="Genomic_DNA"/>
</dbReference>
<feature type="transmembrane region" description="Helical" evidence="7">
    <location>
        <begin position="45"/>
        <end position="64"/>
    </location>
</feature>
<evidence type="ECO:0000313" key="9">
    <source>
        <dbReference type="Proteomes" id="UP001344906"/>
    </source>
</evidence>
<evidence type="ECO:0000256" key="6">
    <source>
        <dbReference type="SAM" id="MobiDB-lite"/>
    </source>
</evidence>
<organism evidence="8 9">
    <name type="scientific">Dictyobacter halimunensis</name>
    <dbReference type="NCBI Taxonomy" id="3026934"/>
    <lineage>
        <taxon>Bacteria</taxon>
        <taxon>Bacillati</taxon>
        <taxon>Chloroflexota</taxon>
        <taxon>Ktedonobacteria</taxon>
        <taxon>Ktedonobacterales</taxon>
        <taxon>Dictyobacteraceae</taxon>
        <taxon>Dictyobacter</taxon>
    </lineage>
</organism>
<evidence type="ECO:0000256" key="7">
    <source>
        <dbReference type="SAM" id="Phobius"/>
    </source>
</evidence>
<dbReference type="InterPro" id="IPR036259">
    <property type="entry name" value="MFS_trans_sf"/>
</dbReference>